<dbReference type="PANTHER" id="PTHR15012">
    <property type="entry name" value="APICAL PROTEIN/SHROOM-RELATED"/>
    <property type="match status" value="1"/>
</dbReference>
<evidence type="ECO:0000259" key="5">
    <source>
        <dbReference type="PROSITE" id="PS51307"/>
    </source>
</evidence>
<dbReference type="GO" id="GO:0051015">
    <property type="term" value="F:actin filament binding"/>
    <property type="evidence" value="ECO:0007669"/>
    <property type="project" value="InterPro"/>
</dbReference>
<reference evidence="6" key="3">
    <citation type="submission" date="2025-09" db="UniProtKB">
        <authorList>
            <consortium name="Ensembl"/>
        </authorList>
    </citation>
    <scope>IDENTIFICATION</scope>
</reference>
<proteinExistence type="inferred from homology"/>
<reference evidence="6" key="2">
    <citation type="submission" date="2025-08" db="UniProtKB">
        <authorList>
            <consortium name="Ensembl"/>
        </authorList>
    </citation>
    <scope>IDENTIFICATION</scope>
</reference>
<dbReference type="InParanoid" id="H2ZIQ1"/>
<dbReference type="Gene3D" id="6.10.250.3120">
    <property type="match status" value="1"/>
</dbReference>
<evidence type="ECO:0000256" key="4">
    <source>
        <dbReference type="ARBA" id="ARBA00023212"/>
    </source>
</evidence>
<dbReference type="InterPro" id="IPR027685">
    <property type="entry name" value="Shroom_fam"/>
</dbReference>
<dbReference type="eggNOG" id="ENOG502QUU2">
    <property type="taxonomic scope" value="Eukaryota"/>
</dbReference>
<dbReference type="Proteomes" id="UP000007875">
    <property type="component" value="Unassembled WGS sequence"/>
</dbReference>
<protein>
    <recommendedName>
        <fullName evidence="5">ASD2 domain-containing protein</fullName>
    </recommendedName>
</protein>
<feature type="domain" description="ASD2" evidence="5">
    <location>
        <begin position="1"/>
        <end position="212"/>
    </location>
</feature>
<evidence type="ECO:0000313" key="6">
    <source>
        <dbReference type="Ensembl" id="ENSCSAVP00000017467.1"/>
    </source>
</evidence>
<dbReference type="GO" id="GO:0030864">
    <property type="term" value="C:cortical actin cytoskeleton"/>
    <property type="evidence" value="ECO:0007669"/>
    <property type="project" value="TreeGrafter"/>
</dbReference>
<dbReference type="GO" id="GO:0005912">
    <property type="term" value="C:adherens junction"/>
    <property type="evidence" value="ECO:0007669"/>
    <property type="project" value="TreeGrafter"/>
</dbReference>
<dbReference type="Ensembl" id="ENSCSAVT00000017658.1">
    <property type="protein sequence ID" value="ENSCSAVP00000017467.1"/>
    <property type="gene ID" value="ENSCSAVG00000010287.1"/>
</dbReference>
<dbReference type="GeneTree" id="ENSGT00940000167525"/>
<evidence type="ECO:0000256" key="1">
    <source>
        <dbReference type="ARBA" id="ARBA00004245"/>
    </source>
</evidence>
<dbReference type="GO" id="GO:0043296">
    <property type="term" value="C:apical junction complex"/>
    <property type="evidence" value="ECO:0007669"/>
    <property type="project" value="TreeGrafter"/>
</dbReference>
<comment type="similarity">
    <text evidence="2">Belongs to the shroom family.</text>
</comment>
<organism evidence="6 7">
    <name type="scientific">Ciona savignyi</name>
    <name type="common">Pacific transparent sea squirt</name>
    <dbReference type="NCBI Taxonomy" id="51511"/>
    <lineage>
        <taxon>Eukaryota</taxon>
        <taxon>Metazoa</taxon>
        <taxon>Chordata</taxon>
        <taxon>Tunicata</taxon>
        <taxon>Ascidiacea</taxon>
        <taxon>Phlebobranchia</taxon>
        <taxon>Cionidae</taxon>
        <taxon>Ciona</taxon>
    </lineage>
</organism>
<dbReference type="PANTHER" id="PTHR15012:SF32">
    <property type="entry name" value="PROTEIN SHROOM"/>
    <property type="match status" value="1"/>
</dbReference>
<dbReference type="GO" id="GO:0016324">
    <property type="term" value="C:apical plasma membrane"/>
    <property type="evidence" value="ECO:0007669"/>
    <property type="project" value="TreeGrafter"/>
</dbReference>
<keyword evidence="4" id="KW-0206">Cytoskeleton</keyword>
<keyword evidence="7" id="KW-1185">Reference proteome</keyword>
<dbReference type="PROSITE" id="PS51307">
    <property type="entry name" value="ASD2"/>
    <property type="match status" value="1"/>
</dbReference>
<dbReference type="OMA" id="THEQFAD"/>
<name>H2ZIQ1_CIOSA</name>
<dbReference type="AlphaFoldDB" id="H2ZIQ1"/>
<comment type="subcellular location">
    <subcellularLocation>
        <location evidence="1">Cytoplasm</location>
        <location evidence="1">Cytoskeleton</location>
    </subcellularLocation>
</comment>
<dbReference type="Pfam" id="PF08687">
    <property type="entry name" value="ASD2"/>
    <property type="match status" value="1"/>
</dbReference>
<reference evidence="7" key="1">
    <citation type="submission" date="2003-08" db="EMBL/GenBank/DDBJ databases">
        <authorList>
            <person name="Birren B."/>
            <person name="Nusbaum C."/>
            <person name="Abebe A."/>
            <person name="Abouelleil A."/>
            <person name="Adekoya E."/>
            <person name="Ait-zahra M."/>
            <person name="Allen N."/>
            <person name="Allen T."/>
            <person name="An P."/>
            <person name="Anderson M."/>
            <person name="Anderson S."/>
            <person name="Arachchi H."/>
            <person name="Armbruster J."/>
            <person name="Bachantsang P."/>
            <person name="Baldwin J."/>
            <person name="Barry A."/>
            <person name="Bayul T."/>
            <person name="Blitshsteyn B."/>
            <person name="Bloom T."/>
            <person name="Blye J."/>
            <person name="Boguslavskiy L."/>
            <person name="Borowsky M."/>
            <person name="Boukhgalter B."/>
            <person name="Brunache A."/>
            <person name="Butler J."/>
            <person name="Calixte N."/>
            <person name="Calvo S."/>
            <person name="Camarata J."/>
            <person name="Campo K."/>
            <person name="Chang J."/>
            <person name="Cheshatsang Y."/>
            <person name="Citroen M."/>
            <person name="Collymore A."/>
            <person name="Considine T."/>
            <person name="Cook A."/>
            <person name="Cooke P."/>
            <person name="Corum B."/>
            <person name="Cuomo C."/>
            <person name="David R."/>
            <person name="Dawoe T."/>
            <person name="Degray S."/>
            <person name="Dodge S."/>
            <person name="Dooley K."/>
            <person name="Dorje P."/>
            <person name="Dorjee K."/>
            <person name="Dorris L."/>
            <person name="Duffey N."/>
            <person name="Dupes A."/>
            <person name="Elkins T."/>
            <person name="Engels R."/>
            <person name="Erickson J."/>
            <person name="Farina A."/>
            <person name="Faro S."/>
            <person name="Ferreira P."/>
            <person name="Fischer H."/>
            <person name="Fitzgerald M."/>
            <person name="Foley K."/>
            <person name="Gage D."/>
            <person name="Galagan J."/>
            <person name="Gearin G."/>
            <person name="Gnerre S."/>
            <person name="Gnirke A."/>
            <person name="Goyette A."/>
            <person name="Graham J."/>
            <person name="Grandbois E."/>
            <person name="Gyaltsen K."/>
            <person name="Hafez N."/>
            <person name="Hagopian D."/>
            <person name="Hagos B."/>
            <person name="Hall J."/>
            <person name="Hatcher B."/>
            <person name="Heller A."/>
            <person name="Higgins H."/>
            <person name="Honan T."/>
            <person name="Horn A."/>
            <person name="Houde N."/>
            <person name="Hughes L."/>
            <person name="Hulme W."/>
            <person name="Husby E."/>
            <person name="Iliev I."/>
            <person name="Jaffe D."/>
            <person name="Jones C."/>
            <person name="Kamal M."/>
            <person name="Kamat A."/>
            <person name="Kamvysselis M."/>
            <person name="Karlsson E."/>
            <person name="Kells C."/>
            <person name="Kieu A."/>
            <person name="Kisner P."/>
            <person name="Kodira C."/>
            <person name="Kulbokas E."/>
            <person name="Labutti K."/>
            <person name="Lama D."/>
            <person name="Landers T."/>
            <person name="Leger J."/>
            <person name="Levine S."/>
            <person name="Lewis D."/>
            <person name="Lewis T."/>
            <person name="Lindblad-toh K."/>
            <person name="Liu X."/>
            <person name="Lokyitsang T."/>
            <person name="Lokyitsang Y."/>
            <person name="Lucien O."/>
            <person name="Lui A."/>
            <person name="Ma L.J."/>
            <person name="Mabbitt R."/>
            <person name="Macdonald J."/>
            <person name="Maclean C."/>
            <person name="Major J."/>
            <person name="Manning J."/>
            <person name="Marabella R."/>
            <person name="Maru K."/>
            <person name="Matthews C."/>
            <person name="Mauceli E."/>
            <person name="Mccarthy M."/>
            <person name="Mcdonough S."/>
            <person name="Mcghee T."/>
            <person name="Meldrim J."/>
            <person name="Meneus L."/>
            <person name="Mesirov J."/>
            <person name="Mihalev A."/>
            <person name="Mihova T."/>
            <person name="Mikkelsen T."/>
            <person name="Mlenga V."/>
            <person name="Moru K."/>
            <person name="Mozes J."/>
            <person name="Mulrain L."/>
            <person name="Munson G."/>
            <person name="Naylor J."/>
            <person name="Newes C."/>
            <person name="Nguyen C."/>
            <person name="Nguyen N."/>
            <person name="Nguyen T."/>
            <person name="Nicol R."/>
            <person name="Nielsen C."/>
            <person name="Nizzari M."/>
            <person name="Norbu C."/>
            <person name="Norbu N."/>
            <person name="O'donnell P."/>
            <person name="Okoawo O."/>
            <person name="O'leary S."/>
            <person name="Omotosho B."/>
            <person name="O'neill K."/>
            <person name="Osman S."/>
            <person name="Parker S."/>
            <person name="Perrin D."/>
            <person name="Phunkhang P."/>
            <person name="Piqani B."/>
            <person name="Purcell S."/>
            <person name="Rachupka T."/>
            <person name="Ramasamy U."/>
            <person name="Rameau R."/>
            <person name="Ray V."/>
            <person name="Raymond C."/>
            <person name="Retta R."/>
            <person name="Richardson S."/>
            <person name="Rise C."/>
            <person name="Rodriguez J."/>
            <person name="Rogers J."/>
            <person name="Rogov P."/>
            <person name="Rutman M."/>
            <person name="Schupbach R."/>
            <person name="Seaman C."/>
            <person name="Settipalli S."/>
            <person name="Sharpe T."/>
            <person name="Sheridan J."/>
            <person name="Sherpa N."/>
            <person name="Shi J."/>
            <person name="Smirnov S."/>
            <person name="Smith C."/>
            <person name="Sougnez C."/>
            <person name="Spencer B."/>
            <person name="Stalker J."/>
            <person name="Stange-thomann N."/>
            <person name="Stavropoulos S."/>
            <person name="Stetson K."/>
            <person name="Stone C."/>
            <person name="Stone S."/>
            <person name="Stubbs M."/>
            <person name="Talamas J."/>
            <person name="Tchuinga P."/>
            <person name="Tenzing P."/>
            <person name="Tesfaye S."/>
            <person name="Theodore J."/>
            <person name="Thoulutsang Y."/>
            <person name="Topham K."/>
            <person name="Towey S."/>
            <person name="Tsamla T."/>
            <person name="Tsomo N."/>
            <person name="Vallee D."/>
            <person name="Vassiliev H."/>
            <person name="Venkataraman V."/>
            <person name="Vinson J."/>
            <person name="Vo A."/>
            <person name="Wade C."/>
            <person name="Wang S."/>
            <person name="Wangchuk T."/>
            <person name="Wangdi T."/>
            <person name="Whittaker C."/>
            <person name="Wilkinson J."/>
            <person name="Wu Y."/>
            <person name="Wyman D."/>
            <person name="Yadav S."/>
            <person name="Yang S."/>
            <person name="Yang X."/>
            <person name="Yeager S."/>
            <person name="Yee E."/>
            <person name="Young G."/>
            <person name="Zainoun J."/>
            <person name="Zembeck L."/>
            <person name="Zimmer A."/>
            <person name="Zody M."/>
            <person name="Lander E."/>
        </authorList>
    </citation>
    <scope>NUCLEOTIDE SEQUENCE [LARGE SCALE GENOMIC DNA]</scope>
</reference>
<sequence length="222" mass="25882">YYKTSASKARILNLVKEKIADGEIDPEDDNVEDINSKKVELVLSIKSKLCELESMKETLQVEMRENERLGGQVLTLVQRVCSDREQEKYNIFAHDVDKIINLLLSLSGRMARVENAIEMLHPNADRHEMKLLKLKHFELTQQLEDAKQLEKFVADREVAIACLLSKKLNREQFADYEHYIKMKSALIMEQRELDDKAKLGEEQMQCLTESLSEEWQQRLQSI</sequence>
<dbReference type="HOGENOM" id="CLU_092659_0_0_1"/>
<evidence type="ECO:0000256" key="3">
    <source>
        <dbReference type="ARBA" id="ARBA00022490"/>
    </source>
</evidence>
<evidence type="ECO:0000313" key="7">
    <source>
        <dbReference type="Proteomes" id="UP000007875"/>
    </source>
</evidence>
<dbReference type="InterPro" id="IPR014799">
    <property type="entry name" value="ASD2_dom"/>
</dbReference>
<dbReference type="STRING" id="51511.ENSCSAVP00000017467"/>
<evidence type="ECO:0000256" key="2">
    <source>
        <dbReference type="ARBA" id="ARBA00006469"/>
    </source>
</evidence>
<accession>H2ZIQ1</accession>
<dbReference type="GO" id="GO:0007015">
    <property type="term" value="P:actin filament organization"/>
    <property type="evidence" value="ECO:0007669"/>
    <property type="project" value="TreeGrafter"/>
</dbReference>
<keyword evidence="3" id="KW-0963">Cytoplasm</keyword>